<proteinExistence type="predicted"/>
<evidence type="ECO:0000256" key="2">
    <source>
        <dbReference type="SAM" id="MobiDB-lite"/>
    </source>
</evidence>
<evidence type="ECO:0000313" key="3">
    <source>
        <dbReference type="EMBL" id="KAK8170265.1"/>
    </source>
</evidence>
<organism evidence="3 4">
    <name type="scientific">Phyllosticta citrichinensis</name>
    <dbReference type="NCBI Taxonomy" id="1130410"/>
    <lineage>
        <taxon>Eukaryota</taxon>
        <taxon>Fungi</taxon>
        <taxon>Dikarya</taxon>
        <taxon>Ascomycota</taxon>
        <taxon>Pezizomycotina</taxon>
        <taxon>Dothideomycetes</taxon>
        <taxon>Dothideomycetes incertae sedis</taxon>
        <taxon>Botryosphaeriales</taxon>
        <taxon>Phyllostictaceae</taxon>
        <taxon>Phyllosticta</taxon>
    </lineage>
</organism>
<feature type="region of interest" description="Disordered" evidence="2">
    <location>
        <begin position="1"/>
        <end position="54"/>
    </location>
</feature>
<dbReference type="EMBL" id="JBBWUH010000004">
    <property type="protein sequence ID" value="KAK8170265.1"/>
    <property type="molecule type" value="Genomic_DNA"/>
</dbReference>
<feature type="region of interest" description="Disordered" evidence="2">
    <location>
        <begin position="67"/>
        <end position="96"/>
    </location>
</feature>
<evidence type="ECO:0000256" key="1">
    <source>
        <dbReference type="SAM" id="Coils"/>
    </source>
</evidence>
<feature type="coiled-coil region" evidence="1">
    <location>
        <begin position="106"/>
        <end position="147"/>
    </location>
</feature>
<dbReference type="Proteomes" id="UP001456524">
    <property type="component" value="Unassembled WGS sequence"/>
</dbReference>
<feature type="compositionally biased region" description="Polar residues" evidence="2">
    <location>
        <begin position="69"/>
        <end position="79"/>
    </location>
</feature>
<evidence type="ECO:0000313" key="4">
    <source>
        <dbReference type="Proteomes" id="UP001456524"/>
    </source>
</evidence>
<feature type="region of interest" description="Disordered" evidence="2">
    <location>
        <begin position="268"/>
        <end position="367"/>
    </location>
</feature>
<reference evidence="3 4" key="1">
    <citation type="journal article" date="2022" name="G3 (Bethesda)">
        <title>Enemy or ally: a genomic approach to elucidate the lifestyle of Phyllosticta citrichinaensis.</title>
        <authorList>
            <person name="Buijs V.A."/>
            <person name="Groenewald J.Z."/>
            <person name="Haridas S."/>
            <person name="LaButti K.M."/>
            <person name="Lipzen A."/>
            <person name="Martin F.M."/>
            <person name="Barry K."/>
            <person name="Grigoriev I.V."/>
            <person name="Crous P.W."/>
            <person name="Seidl M.F."/>
        </authorList>
    </citation>
    <scope>NUCLEOTIDE SEQUENCE [LARGE SCALE GENOMIC DNA]</scope>
    <source>
        <strain evidence="3 4">CBS 129764</strain>
    </source>
</reference>
<keyword evidence="4" id="KW-1185">Reference proteome</keyword>
<keyword evidence="1" id="KW-0175">Coiled coil</keyword>
<name>A0ABR1XXW8_9PEZI</name>
<protein>
    <submittedName>
        <fullName evidence="3">Uncharacterized protein</fullName>
    </submittedName>
</protein>
<comment type="caution">
    <text evidence="3">The sequence shown here is derived from an EMBL/GenBank/DDBJ whole genome shotgun (WGS) entry which is preliminary data.</text>
</comment>
<gene>
    <name evidence="3" type="ORF">IWX90DRAFT_486113</name>
</gene>
<accession>A0ABR1XXW8</accession>
<feature type="compositionally biased region" description="Polar residues" evidence="2">
    <location>
        <begin position="35"/>
        <end position="45"/>
    </location>
</feature>
<sequence length="367" mass="40434">MKPANVQATAGGRTDRDVTPRKVTRRRNAHGDCNLSYSLTPTLATSMPPKRATPSLQEIKLENPDVFLPQSNQSSTGRVSPSPLGDTPHLEPSNRGYGDVSYAITVRELQRKNKEIEREYTELHDINAMLEQENADLKHENAILKDRFARLKDWALDQEDEVRMHKKLLEAERSLHIEAIITQKLKAEMKAEMKSELKAEAMEEKLAGMHLSTAVVKHQTANYQDPTRSSISKSAATGLNKAYRSLGAVVGKKSMTQLNPTVATQAISRTASPVRATTARPRSPERAYDSSRPVSADRPSSHARLAAGRSGSPFRPSTDPRTPGRPPVTFAADPSTPDTKPRLRRGIKSRLFSSESKKQLSLGEGSG</sequence>